<protein>
    <submittedName>
        <fullName evidence="6">Heat shock 70 kDa protein 12A-like</fullName>
    </submittedName>
</protein>
<evidence type="ECO:0000313" key="5">
    <source>
        <dbReference type="Proteomes" id="UP000694844"/>
    </source>
</evidence>
<sequence>MGNRSSKKEKPFSKSKTGKKYRKRQTGKSKKESSNIAFKRWESIEELEELEQHTAAADLEWKNEDQNVVELRSEHDRMVVAAIDFGTHGSGFAVCTRANYKKDCNKIYIHQWKSGTTFTCKAPTTVLMQPGDQHCISFGYEAEEEYLNMNLEDQKKHYFFRQFKMGLFKTANLSESTTLKELNDKELPAIEVFAAVIRYFKEILQTQLNGELVGQLEGKFKYDDIYWVITVPAIWDLRAKQFMRKAAEKAGLKDSQLSLALEPEAASIYSRRISGKHKTLKDGDKQIARLKAGTKYLVVDCGGGTIDITAHQVLKDGGLIELHHASGDYYGGTCVNDEIMSFLKRLLGAPALTNLKDNHPGDYLELMIDIERKKCNFKKDTTNVVLKIPASLMEAYENEFGCQMEKVVENTVFAADVSVNRDKLIISRILFKSFFQSTLENIVKLIKKILDSPEMSDVNTILAVGGYVESPLLSETLKAAFSQKQIIIPTDPSLCILKGAIVYGFEPETITSRVCRYTYGIAKQGIWKEGDPESKKLPDRTRRGLHWCDGVFDKHVEVGQVVKTGEFQETRTYFTIEGQEKALLDFYASKEKNPRFVDNPSCSCVGSFVLDLSGKKFRENISVRIGFGGTELKVEAIEENTGRVFKTFCNFLP</sequence>
<dbReference type="GO" id="GO:0140662">
    <property type="term" value="F:ATP-dependent protein folding chaperone"/>
    <property type="evidence" value="ECO:0007669"/>
    <property type="project" value="InterPro"/>
</dbReference>
<dbReference type="Proteomes" id="UP000694844">
    <property type="component" value="Chromosome 3"/>
</dbReference>
<feature type="region of interest" description="Disordered" evidence="4">
    <location>
        <begin position="1"/>
        <end position="35"/>
    </location>
</feature>
<evidence type="ECO:0000256" key="2">
    <source>
        <dbReference type="ARBA" id="ARBA00022741"/>
    </source>
</evidence>
<evidence type="ECO:0000256" key="4">
    <source>
        <dbReference type="SAM" id="MobiDB-lite"/>
    </source>
</evidence>
<proteinExistence type="inferred from homology"/>
<keyword evidence="2" id="KW-0547">Nucleotide-binding</keyword>
<dbReference type="Pfam" id="PF00012">
    <property type="entry name" value="HSP70"/>
    <property type="match status" value="1"/>
</dbReference>
<dbReference type="InterPro" id="IPR013126">
    <property type="entry name" value="Hsp_70_fam"/>
</dbReference>
<dbReference type="SUPFAM" id="SSF53067">
    <property type="entry name" value="Actin-like ATPase domain"/>
    <property type="match status" value="2"/>
</dbReference>
<dbReference type="InterPro" id="IPR043129">
    <property type="entry name" value="ATPase_NBD"/>
</dbReference>
<feature type="compositionally biased region" description="Basic and acidic residues" evidence="4">
    <location>
        <begin position="1"/>
        <end position="12"/>
    </location>
</feature>
<dbReference type="GO" id="GO:0005524">
    <property type="term" value="F:ATP binding"/>
    <property type="evidence" value="ECO:0007669"/>
    <property type="project" value="UniProtKB-KW"/>
</dbReference>
<dbReference type="PANTHER" id="PTHR14187">
    <property type="entry name" value="ALPHA KINASE/ELONGATION FACTOR 2 KINASE"/>
    <property type="match status" value="1"/>
</dbReference>
<dbReference type="KEGG" id="cvn:111125316"/>
<dbReference type="CDD" id="cd10229">
    <property type="entry name" value="ASKHA_NBD_HSP70_HSPA12"/>
    <property type="match status" value="1"/>
</dbReference>
<dbReference type="OrthoDB" id="2963168at2759"/>
<evidence type="ECO:0000313" key="6">
    <source>
        <dbReference type="RefSeq" id="XP_022324657.1"/>
    </source>
</evidence>
<dbReference type="Gene3D" id="3.30.420.40">
    <property type="match status" value="2"/>
</dbReference>
<name>A0A8B8D972_CRAVI</name>
<reference evidence="6" key="1">
    <citation type="submission" date="2025-08" db="UniProtKB">
        <authorList>
            <consortium name="RefSeq"/>
        </authorList>
    </citation>
    <scope>IDENTIFICATION</scope>
    <source>
        <tissue evidence="6">Whole sample</tissue>
    </source>
</reference>
<evidence type="ECO:0000256" key="3">
    <source>
        <dbReference type="ARBA" id="ARBA00022840"/>
    </source>
</evidence>
<keyword evidence="3" id="KW-0067">ATP-binding</keyword>
<dbReference type="GeneID" id="111125316"/>
<evidence type="ECO:0000256" key="1">
    <source>
        <dbReference type="ARBA" id="ARBA00007381"/>
    </source>
</evidence>
<organism evidence="5 6">
    <name type="scientific">Crassostrea virginica</name>
    <name type="common">Eastern oyster</name>
    <dbReference type="NCBI Taxonomy" id="6565"/>
    <lineage>
        <taxon>Eukaryota</taxon>
        <taxon>Metazoa</taxon>
        <taxon>Spiralia</taxon>
        <taxon>Lophotrochozoa</taxon>
        <taxon>Mollusca</taxon>
        <taxon>Bivalvia</taxon>
        <taxon>Autobranchia</taxon>
        <taxon>Pteriomorphia</taxon>
        <taxon>Ostreida</taxon>
        <taxon>Ostreoidea</taxon>
        <taxon>Ostreidae</taxon>
        <taxon>Crassostrea</taxon>
    </lineage>
</organism>
<feature type="compositionally biased region" description="Basic residues" evidence="4">
    <location>
        <begin position="16"/>
        <end position="28"/>
    </location>
</feature>
<keyword evidence="5" id="KW-1185">Reference proteome</keyword>
<dbReference type="PANTHER" id="PTHR14187:SF5">
    <property type="entry name" value="HEAT SHOCK 70 KDA PROTEIN 12A"/>
    <property type="match status" value="1"/>
</dbReference>
<accession>A0A8B8D972</accession>
<dbReference type="RefSeq" id="XP_022324657.1">
    <property type="nucleotide sequence ID" value="XM_022468949.1"/>
</dbReference>
<gene>
    <name evidence="6" type="primary">LOC111125316</name>
</gene>
<comment type="similarity">
    <text evidence="1">Belongs to the heat shock protein 70 family.</text>
</comment>
<dbReference type="AlphaFoldDB" id="A0A8B8D972"/>